<dbReference type="AlphaFoldDB" id="A0A6G0X3E1"/>
<keyword evidence="2" id="KW-1185">Reference proteome</keyword>
<accession>A0A6G0X3E1</accession>
<proteinExistence type="predicted"/>
<organism evidence="1 2">
    <name type="scientific">Aphanomyces euteiches</name>
    <dbReference type="NCBI Taxonomy" id="100861"/>
    <lineage>
        <taxon>Eukaryota</taxon>
        <taxon>Sar</taxon>
        <taxon>Stramenopiles</taxon>
        <taxon>Oomycota</taxon>
        <taxon>Saprolegniomycetes</taxon>
        <taxon>Saprolegniales</taxon>
        <taxon>Verrucalvaceae</taxon>
        <taxon>Aphanomyces</taxon>
    </lineage>
</organism>
<reference evidence="1 2" key="1">
    <citation type="submission" date="2019-07" db="EMBL/GenBank/DDBJ databases">
        <title>Genomics analysis of Aphanomyces spp. identifies a new class of oomycete effector associated with host adaptation.</title>
        <authorList>
            <person name="Gaulin E."/>
        </authorList>
    </citation>
    <scope>NUCLEOTIDE SEQUENCE [LARGE SCALE GENOMIC DNA]</scope>
    <source>
        <strain evidence="1 2">ATCC 201684</strain>
    </source>
</reference>
<comment type="caution">
    <text evidence="1">The sequence shown here is derived from an EMBL/GenBank/DDBJ whole genome shotgun (WGS) entry which is preliminary data.</text>
</comment>
<dbReference type="Proteomes" id="UP000481153">
    <property type="component" value="Unassembled WGS sequence"/>
</dbReference>
<gene>
    <name evidence="1" type="ORF">Ae201684_008897</name>
</gene>
<protein>
    <submittedName>
        <fullName evidence="1">Uncharacterized protein</fullName>
    </submittedName>
</protein>
<sequence>MVSTTTKRLSPDARDGFHLCLLEDSPKGLNSGCVGRDVYGGLVCAVSPPETEIELHIREIGVAHRKRACRRSGWFKKQDGGSAVRWK</sequence>
<evidence type="ECO:0000313" key="2">
    <source>
        <dbReference type="Proteomes" id="UP000481153"/>
    </source>
</evidence>
<name>A0A6G0X3E1_9STRA</name>
<dbReference type="EMBL" id="VJMJ01000114">
    <property type="protein sequence ID" value="KAF0734437.1"/>
    <property type="molecule type" value="Genomic_DNA"/>
</dbReference>
<evidence type="ECO:0000313" key="1">
    <source>
        <dbReference type="EMBL" id="KAF0734437.1"/>
    </source>
</evidence>